<dbReference type="PANTHER" id="PTHR46306:SF1">
    <property type="entry name" value="BTB_POZ DOMAIN-CONTAINING PROTEIN 9"/>
    <property type="match status" value="1"/>
</dbReference>
<dbReference type="GO" id="GO:0048512">
    <property type="term" value="P:circadian behavior"/>
    <property type="evidence" value="ECO:0007669"/>
    <property type="project" value="TreeGrafter"/>
</dbReference>
<reference evidence="1" key="1">
    <citation type="journal article" date="2013" name="Genetics">
        <title>The draft genome and transcriptome of Panagrellus redivivus are shaped by the harsh demands of a free-living lifestyle.</title>
        <authorList>
            <person name="Srinivasan J."/>
            <person name="Dillman A.R."/>
            <person name="Macchietto M.G."/>
            <person name="Heikkinen L."/>
            <person name="Lakso M."/>
            <person name="Fracchia K.M."/>
            <person name="Antoshechkin I."/>
            <person name="Mortazavi A."/>
            <person name="Wong G."/>
            <person name="Sternberg P.W."/>
        </authorList>
    </citation>
    <scope>NUCLEOTIDE SEQUENCE [LARGE SCALE GENOMIC DNA]</scope>
    <source>
        <strain evidence="1">MT8872</strain>
    </source>
</reference>
<reference evidence="2" key="2">
    <citation type="submission" date="2020-10" db="UniProtKB">
        <authorList>
            <consortium name="WormBaseParasite"/>
        </authorList>
    </citation>
    <scope>IDENTIFICATION</scope>
</reference>
<name>A0A7E4W6V7_PANRE</name>
<dbReference type="PANTHER" id="PTHR46306">
    <property type="entry name" value="BTB/POZ DOMAIN-CONTAINING PROTEIN 9"/>
    <property type="match status" value="1"/>
</dbReference>
<dbReference type="AlphaFoldDB" id="A0A7E4W6V7"/>
<dbReference type="InterPro" id="IPR008979">
    <property type="entry name" value="Galactose-bd-like_sf"/>
</dbReference>
<evidence type="ECO:0000313" key="1">
    <source>
        <dbReference type="Proteomes" id="UP000492821"/>
    </source>
</evidence>
<sequence length="337" mass="38914">MGILQDVASGNATESTIFEALVDWMRKNQEYSLVFPKLLKHIDLYLVDEELVDMLFKPTELIDRTLLQVLLKEQQEKANKVQKFVNQNVINGTDDIRVIEGYKHWLELSDELLFSSTRQNNVVVDLKQQCVLNCLKLNLRYVASYIISVSKNTRDWECVVDHLKYNCSGPQVLYFKERAFRFICIHCSSSIDNIEVLYSTNIFEIDPNTTLIVPSENVVPTEMLFRWDSNTVGCLISGIPVINTHVVHMIGNQRCIIYQFFQPYVIESVKVLLNDTCSYYIAISTNKNCWTSVFEEENVTGWRIATFKKQPVMFIKIVGTKAPSKCFKLYKLECPAT</sequence>
<accession>A0A7E4W6V7</accession>
<dbReference type="Proteomes" id="UP000492821">
    <property type="component" value="Unassembled WGS sequence"/>
</dbReference>
<protein>
    <submittedName>
        <fullName evidence="2">BACK domain-containing protein</fullName>
    </submittedName>
</protein>
<dbReference type="GO" id="GO:0050804">
    <property type="term" value="P:modulation of chemical synaptic transmission"/>
    <property type="evidence" value="ECO:0007669"/>
    <property type="project" value="TreeGrafter"/>
</dbReference>
<evidence type="ECO:0000313" key="2">
    <source>
        <dbReference type="WBParaSite" id="Pan_g8308.t1"/>
    </source>
</evidence>
<dbReference type="GO" id="GO:0008344">
    <property type="term" value="P:adult locomotory behavior"/>
    <property type="evidence" value="ECO:0007669"/>
    <property type="project" value="TreeGrafter"/>
</dbReference>
<dbReference type="InterPro" id="IPR052407">
    <property type="entry name" value="BTB_POZ_domain_cont_9"/>
</dbReference>
<dbReference type="WBParaSite" id="Pan_g8308.t1">
    <property type="protein sequence ID" value="Pan_g8308.t1"/>
    <property type="gene ID" value="Pan_g8308"/>
</dbReference>
<dbReference type="SUPFAM" id="SSF49785">
    <property type="entry name" value="Galactose-binding domain-like"/>
    <property type="match status" value="1"/>
</dbReference>
<organism evidence="1 2">
    <name type="scientific">Panagrellus redivivus</name>
    <name type="common">Microworm</name>
    <dbReference type="NCBI Taxonomy" id="6233"/>
    <lineage>
        <taxon>Eukaryota</taxon>
        <taxon>Metazoa</taxon>
        <taxon>Ecdysozoa</taxon>
        <taxon>Nematoda</taxon>
        <taxon>Chromadorea</taxon>
        <taxon>Rhabditida</taxon>
        <taxon>Tylenchina</taxon>
        <taxon>Panagrolaimomorpha</taxon>
        <taxon>Panagrolaimoidea</taxon>
        <taxon>Panagrolaimidae</taxon>
        <taxon>Panagrellus</taxon>
    </lineage>
</organism>
<keyword evidence="1" id="KW-1185">Reference proteome</keyword>
<proteinExistence type="predicted"/>
<dbReference type="GO" id="GO:0005737">
    <property type="term" value="C:cytoplasm"/>
    <property type="evidence" value="ECO:0007669"/>
    <property type="project" value="TreeGrafter"/>
</dbReference>